<evidence type="ECO:0000313" key="2">
    <source>
        <dbReference type="Proteomes" id="UP001170310"/>
    </source>
</evidence>
<dbReference type="AlphaFoldDB" id="A0AAW7YRS1"/>
<gene>
    <name evidence="1" type="ORF">Q4528_08915</name>
</gene>
<accession>A0AAW7YRS1</accession>
<reference evidence="1" key="1">
    <citation type="submission" date="2023-07" db="EMBL/GenBank/DDBJ databases">
        <title>Genome content predicts the carbon catabolic preferences of heterotrophic bacteria.</title>
        <authorList>
            <person name="Gralka M."/>
        </authorList>
    </citation>
    <scope>NUCLEOTIDE SEQUENCE</scope>
    <source>
        <strain evidence="1">E2R20</strain>
    </source>
</reference>
<sequence length="114" mass="13757">MNSQETFTHIELKLTQLIMITEKLKYYILFNHNKFETTLNEFTTLLIEESHWITSQLSDQFKSTDLNLNNYKNLITFFNEHPFNITKNGDSCQTINHYQLMIFDSLTYYKSYTY</sequence>
<name>A0AAW7YRS1_9STAP</name>
<dbReference type="EMBL" id="JAUOQO010000007">
    <property type="protein sequence ID" value="MDO6574280.1"/>
    <property type="molecule type" value="Genomic_DNA"/>
</dbReference>
<evidence type="ECO:0000313" key="1">
    <source>
        <dbReference type="EMBL" id="MDO6574280.1"/>
    </source>
</evidence>
<keyword evidence="2" id="KW-1185">Reference proteome</keyword>
<dbReference type="RefSeq" id="WP_046467125.1">
    <property type="nucleotide sequence ID" value="NZ_JAUOQO010000007.1"/>
</dbReference>
<comment type="caution">
    <text evidence="1">The sequence shown here is derived from an EMBL/GenBank/DDBJ whole genome shotgun (WGS) entry which is preliminary data.</text>
</comment>
<organism evidence="1 2">
    <name type="scientific">Staphylococcus pasteuri_A</name>
    <dbReference type="NCBI Taxonomy" id="3062664"/>
    <lineage>
        <taxon>Bacteria</taxon>
        <taxon>Bacillati</taxon>
        <taxon>Bacillota</taxon>
        <taxon>Bacilli</taxon>
        <taxon>Bacillales</taxon>
        <taxon>Staphylococcaceae</taxon>
        <taxon>Staphylococcus</taxon>
    </lineage>
</organism>
<dbReference type="Proteomes" id="UP001170310">
    <property type="component" value="Unassembled WGS sequence"/>
</dbReference>
<proteinExistence type="predicted"/>
<protein>
    <submittedName>
        <fullName evidence="1">Uncharacterized protein</fullName>
    </submittedName>
</protein>